<dbReference type="AlphaFoldDB" id="A0A8B6FJT7"/>
<dbReference type="InterPro" id="IPR042637">
    <property type="entry name" value="AN34A/B/C"/>
</dbReference>
<accession>A0A8B6FJT7</accession>
<dbReference type="InterPro" id="IPR002110">
    <property type="entry name" value="Ankyrin_rpt"/>
</dbReference>
<comment type="similarity">
    <text evidence="1">Belongs to the ANKRD34 family.</text>
</comment>
<dbReference type="Gene3D" id="1.25.40.20">
    <property type="entry name" value="Ankyrin repeat-containing domain"/>
    <property type="match status" value="1"/>
</dbReference>
<name>A0A8B6FJT7_MYTGA</name>
<dbReference type="PANTHER" id="PTHR24156:SF7">
    <property type="entry name" value="ANKYRIN REPEAT DOMAIN-CONTAINING PROTEIN 34B-LIKE"/>
    <property type="match status" value="1"/>
</dbReference>
<keyword evidence="6" id="KW-1185">Reference proteome</keyword>
<dbReference type="SMART" id="SM00248">
    <property type="entry name" value="ANK"/>
    <property type="match status" value="2"/>
</dbReference>
<evidence type="ECO:0000256" key="3">
    <source>
        <dbReference type="ARBA" id="ARBA00023043"/>
    </source>
</evidence>
<dbReference type="PROSITE" id="PS50088">
    <property type="entry name" value="ANK_REPEAT"/>
    <property type="match status" value="1"/>
</dbReference>
<evidence type="ECO:0000256" key="2">
    <source>
        <dbReference type="ARBA" id="ARBA00022737"/>
    </source>
</evidence>
<dbReference type="Proteomes" id="UP000596742">
    <property type="component" value="Unassembled WGS sequence"/>
</dbReference>
<comment type="caution">
    <text evidence="5">The sequence shown here is derived from an EMBL/GenBank/DDBJ whole genome shotgun (WGS) entry which is preliminary data.</text>
</comment>
<evidence type="ECO:0000313" key="5">
    <source>
        <dbReference type="EMBL" id="VDI51355.1"/>
    </source>
</evidence>
<evidence type="ECO:0000256" key="1">
    <source>
        <dbReference type="ARBA" id="ARBA00010029"/>
    </source>
</evidence>
<dbReference type="Pfam" id="PF12796">
    <property type="entry name" value="Ank_2"/>
    <property type="match status" value="1"/>
</dbReference>
<keyword evidence="2" id="KW-0677">Repeat</keyword>
<protein>
    <submittedName>
        <fullName evidence="5">Uncharacterized protein</fullName>
    </submittedName>
</protein>
<dbReference type="InterPro" id="IPR036770">
    <property type="entry name" value="Ankyrin_rpt-contain_sf"/>
</dbReference>
<evidence type="ECO:0000256" key="4">
    <source>
        <dbReference type="PROSITE-ProRule" id="PRU00023"/>
    </source>
</evidence>
<dbReference type="PANTHER" id="PTHR24156">
    <property type="entry name" value="ANK_REP_REGION DOMAIN-CONTAINING PROTEIN"/>
    <property type="match status" value="1"/>
</dbReference>
<gene>
    <name evidence="5" type="ORF">MGAL_10B075910</name>
</gene>
<evidence type="ECO:0000313" key="6">
    <source>
        <dbReference type="Proteomes" id="UP000596742"/>
    </source>
</evidence>
<dbReference type="OrthoDB" id="10071127at2759"/>
<dbReference type="EMBL" id="UYJE01007044">
    <property type="protein sequence ID" value="VDI51355.1"/>
    <property type="molecule type" value="Genomic_DNA"/>
</dbReference>
<feature type="repeat" description="ANK" evidence="4">
    <location>
        <begin position="33"/>
        <end position="73"/>
    </location>
</feature>
<sequence>MESKLMSALESGMFKLAKILIYGGHEVNFCTDTGITPLMLACKLKVRDQDINEKIEIISTLLENNANINAKDNEGRTALMYAMHSRCKSTIQVLKKQGLLITVDAKKSKVTAKMIWDSFDLNEDYS</sequence>
<keyword evidence="3 4" id="KW-0040">ANK repeat</keyword>
<dbReference type="SUPFAM" id="SSF48403">
    <property type="entry name" value="Ankyrin repeat"/>
    <property type="match status" value="1"/>
</dbReference>
<proteinExistence type="inferred from homology"/>
<reference evidence="5" key="1">
    <citation type="submission" date="2018-11" db="EMBL/GenBank/DDBJ databases">
        <authorList>
            <person name="Alioto T."/>
            <person name="Alioto T."/>
        </authorList>
    </citation>
    <scope>NUCLEOTIDE SEQUENCE</scope>
</reference>
<organism evidence="5 6">
    <name type="scientific">Mytilus galloprovincialis</name>
    <name type="common">Mediterranean mussel</name>
    <dbReference type="NCBI Taxonomy" id="29158"/>
    <lineage>
        <taxon>Eukaryota</taxon>
        <taxon>Metazoa</taxon>
        <taxon>Spiralia</taxon>
        <taxon>Lophotrochozoa</taxon>
        <taxon>Mollusca</taxon>
        <taxon>Bivalvia</taxon>
        <taxon>Autobranchia</taxon>
        <taxon>Pteriomorphia</taxon>
        <taxon>Mytilida</taxon>
        <taxon>Mytiloidea</taxon>
        <taxon>Mytilidae</taxon>
        <taxon>Mytilinae</taxon>
        <taxon>Mytilus</taxon>
    </lineage>
</organism>